<dbReference type="Proteomes" id="UP000605670">
    <property type="component" value="Unassembled WGS sequence"/>
</dbReference>
<dbReference type="SMART" id="SM01027">
    <property type="entry name" value="Beta-Casp"/>
    <property type="match status" value="1"/>
</dbReference>
<dbReference type="CDD" id="cd16295">
    <property type="entry name" value="TTHA0252-CPSF-like_MBL-fold"/>
    <property type="match status" value="1"/>
</dbReference>
<evidence type="ECO:0000313" key="6">
    <source>
        <dbReference type="Proteomes" id="UP000605670"/>
    </source>
</evidence>
<dbReference type="EMBL" id="BMEM01000005">
    <property type="protein sequence ID" value="GGF58125.1"/>
    <property type="molecule type" value="Genomic_DNA"/>
</dbReference>
<dbReference type="Pfam" id="PF07521">
    <property type="entry name" value="RMMBL"/>
    <property type="match status" value="1"/>
</dbReference>
<feature type="compositionally biased region" description="Low complexity" evidence="2">
    <location>
        <begin position="473"/>
        <end position="482"/>
    </location>
</feature>
<sequence length="494" mass="53841">MTQQSSPRPVRNRPLTLTFLGASGTVTGSKYLLTVGERRVLVDAGVFQGEKHWRLKNWEEFPVDPATLSDVVLTHAHTDHIGYLPALVDQGFAGQVWLTEGSAVIGEIVLRDAGKLQEEAAEEARRHGWSKHEEPQPLFDLQDVERTLPLFRTVAFDEDVDLGDGLVARWTRAGHILGSASVRLEVDGHDVLFSGDLGRHDHPLLKPRGTPAGARYVVCESTYGDREHPEPVVEHQAMADAVRRTVDRGGLVVIPAFAVDRTQAVLKVLVTLMREGRIPEVDVAVDSPMALKVLDAYRNSSLGELRDDVDVDDFTALPRLIEAATSQQSRALNRRNDPMIIVASSGMAEGGRVLHHLARLLPDERNTVILTGYQAAGTRGRALEEGAGSVKINGHYVKVRAEIVRDHEFSVHGDASDLVDWLTALDPVPDTVFVTHGEQDVAEHFAARVEDTLGCPAVVPRYGEVVSLVPGAPDPADLDLPVPAQPGPGEEPKD</sequence>
<accession>A0A917BUQ4</accession>
<dbReference type="AlphaFoldDB" id="A0A917BUQ4"/>
<dbReference type="GO" id="GO:0004521">
    <property type="term" value="F:RNA endonuclease activity"/>
    <property type="evidence" value="ECO:0007669"/>
    <property type="project" value="TreeGrafter"/>
</dbReference>
<feature type="domain" description="Metallo-beta-lactamase" evidence="3">
    <location>
        <begin position="27"/>
        <end position="257"/>
    </location>
</feature>
<dbReference type="Gene3D" id="3.60.15.10">
    <property type="entry name" value="Ribonuclease Z/Hydroxyacylglutathione hydrolase-like"/>
    <property type="match status" value="1"/>
</dbReference>
<protein>
    <submittedName>
        <fullName evidence="5">MBL fold hydrolase</fullName>
    </submittedName>
</protein>
<dbReference type="PANTHER" id="PTHR11203:SF37">
    <property type="entry name" value="INTEGRATOR COMPLEX SUBUNIT 11"/>
    <property type="match status" value="1"/>
</dbReference>
<feature type="domain" description="Beta-Casp" evidence="4">
    <location>
        <begin position="262"/>
        <end position="383"/>
    </location>
</feature>
<dbReference type="InterPro" id="IPR011108">
    <property type="entry name" value="RMMBL"/>
</dbReference>
<proteinExistence type="predicted"/>
<dbReference type="PANTHER" id="PTHR11203">
    <property type="entry name" value="CLEAVAGE AND POLYADENYLATION SPECIFICITY FACTOR FAMILY MEMBER"/>
    <property type="match status" value="1"/>
</dbReference>
<name>A0A917BUQ4_9MICO</name>
<dbReference type="InterPro" id="IPR050698">
    <property type="entry name" value="MBL"/>
</dbReference>
<evidence type="ECO:0000256" key="1">
    <source>
        <dbReference type="ARBA" id="ARBA00022801"/>
    </source>
</evidence>
<dbReference type="Pfam" id="PF10996">
    <property type="entry name" value="Beta-Casp"/>
    <property type="match status" value="1"/>
</dbReference>
<reference evidence="5" key="2">
    <citation type="submission" date="2020-09" db="EMBL/GenBank/DDBJ databases">
        <authorList>
            <person name="Sun Q."/>
            <person name="Zhou Y."/>
        </authorList>
    </citation>
    <scope>NUCLEOTIDE SEQUENCE</scope>
    <source>
        <strain evidence="5">CGMCC 1.12160</strain>
    </source>
</reference>
<reference evidence="5" key="1">
    <citation type="journal article" date="2014" name="Int. J. Syst. Evol. Microbiol.">
        <title>Complete genome sequence of Corynebacterium casei LMG S-19264T (=DSM 44701T), isolated from a smear-ripened cheese.</title>
        <authorList>
            <consortium name="US DOE Joint Genome Institute (JGI-PGF)"/>
            <person name="Walter F."/>
            <person name="Albersmeier A."/>
            <person name="Kalinowski J."/>
            <person name="Ruckert C."/>
        </authorList>
    </citation>
    <scope>NUCLEOTIDE SEQUENCE</scope>
    <source>
        <strain evidence="5">CGMCC 1.12160</strain>
    </source>
</reference>
<dbReference type="RefSeq" id="WP_188431729.1">
    <property type="nucleotide sequence ID" value="NZ_BAABKH010000006.1"/>
</dbReference>
<dbReference type="Gene3D" id="3.40.50.10890">
    <property type="match status" value="1"/>
</dbReference>
<comment type="caution">
    <text evidence="5">The sequence shown here is derived from an EMBL/GenBank/DDBJ whole genome shotgun (WGS) entry which is preliminary data.</text>
</comment>
<keyword evidence="6" id="KW-1185">Reference proteome</keyword>
<evidence type="ECO:0000256" key="2">
    <source>
        <dbReference type="SAM" id="MobiDB-lite"/>
    </source>
</evidence>
<evidence type="ECO:0000313" key="5">
    <source>
        <dbReference type="EMBL" id="GGF58125.1"/>
    </source>
</evidence>
<dbReference type="InterPro" id="IPR001279">
    <property type="entry name" value="Metallo-B-lactamas"/>
</dbReference>
<organism evidence="5 6">
    <name type="scientific">Ornithinimicrobium tianjinense</name>
    <dbReference type="NCBI Taxonomy" id="1195761"/>
    <lineage>
        <taxon>Bacteria</taxon>
        <taxon>Bacillati</taxon>
        <taxon>Actinomycetota</taxon>
        <taxon>Actinomycetes</taxon>
        <taxon>Micrococcales</taxon>
        <taxon>Ornithinimicrobiaceae</taxon>
        <taxon>Ornithinimicrobium</taxon>
    </lineage>
</organism>
<dbReference type="Pfam" id="PF00753">
    <property type="entry name" value="Lactamase_B"/>
    <property type="match status" value="1"/>
</dbReference>
<feature type="region of interest" description="Disordered" evidence="2">
    <location>
        <begin position="473"/>
        <end position="494"/>
    </location>
</feature>
<dbReference type="SUPFAM" id="SSF56281">
    <property type="entry name" value="Metallo-hydrolase/oxidoreductase"/>
    <property type="match status" value="1"/>
</dbReference>
<dbReference type="InterPro" id="IPR036866">
    <property type="entry name" value="RibonucZ/Hydroxyglut_hydro"/>
</dbReference>
<dbReference type="SMART" id="SM00849">
    <property type="entry name" value="Lactamase_B"/>
    <property type="match status" value="1"/>
</dbReference>
<keyword evidence="1 5" id="KW-0378">Hydrolase</keyword>
<dbReference type="InterPro" id="IPR022712">
    <property type="entry name" value="Beta_Casp"/>
</dbReference>
<evidence type="ECO:0000259" key="3">
    <source>
        <dbReference type="SMART" id="SM00849"/>
    </source>
</evidence>
<dbReference type="GO" id="GO:0016787">
    <property type="term" value="F:hydrolase activity"/>
    <property type="evidence" value="ECO:0007669"/>
    <property type="project" value="UniProtKB-KW"/>
</dbReference>
<evidence type="ECO:0000259" key="4">
    <source>
        <dbReference type="SMART" id="SM01027"/>
    </source>
</evidence>
<gene>
    <name evidence="5" type="ORF">GCM10011366_27390</name>
</gene>